<proteinExistence type="predicted"/>
<dbReference type="EMBL" id="LPHD01000049">
    <property type="protein sequence ID" value="KWA83727.1"/>
    <property type="molecule type" value="Genomic_DNA"/>
</dbReference>
<evidence type="ECO:0000313" key="1">
    <source>
        <dbReference type="EMBL" id="KWA83727.1"/>
    </source>
</evidence>
<comment type="caution">
    <text evidence="1">The sequence shown here is derived from an EMBL/GenBank/DDBJ whole genome shotgun (WGS) entry which is preliminary data.</text>
</comment>
<reference evidence="1 2" key="1">
    <citation type="submission" date="2015-11" db="EMBL/GenBank/DDBJ databases">
        <title>Expanding the genomic diversity of Burkholderia species for the development of highly accurate diagnostics.</title>
        <authorList>
            <person name="Sahl J."/>
            <person name="Keim P."/>
            <person name="Wagner D."/>
        </authorList>
    </citation>
    <scope>NUCLEOTIDE SEQUENCE [LARGE SCALE GENOMIC DNA]</scope>
    <source>
        <strain evidence="1 2">MSMB2087WGS</strain>
    </source>
</reference>
<dbReference type="AlphaFoldDB" id="A0A125DM99"/>
<name>A0A125DM99_9BURK</name>
<organism evidence="1 2">
    <name type="scientific">Burkholderia ubonensis</name>
    <dbReference type="NCBI Taxonomy" id="101571"/>
    <lineage>
        <taxon>Bacteria</taxon>
        <taxon>Pseudomonadati</taxon>
        <taxon>Pseudomonadota</taxon>
        <taxon>Betaproteobacteria</taxon>
        <taxon>Burkholderiales</taxon>
        <taxon>Burkholderiaceae</taxon>
        <taxon>Burkholderia</taxon>
        <taxon>Burkholderia cepacia complex</taxon>
    </lineage>
</organism>
<gene>
    <name evidence="1" type="ORF">WL29_20380</name>
</gene>
<sequence length="126" mass="14017">MSWTTMATAPKDVYLLGYDAEKKRPFVMIWNVAEGRFIEACGGDNDLTPTFWMQLPRLPSVARAGWLALDLAPKSGYCLGYDECLTQPFVMSWSSSKQDFVVQNGLGDETPSLCMLIPAVMELELA</sequence>
<accession>A0A125DM99</accession>
<dbReference type="Proteomes" id="UP000060630">
    <property type="component" value="Unassembled WGS sequence"/>
</dbReference>
<evidence type="ECO:0000313" key="2">
    <source>
        <dbReference type="Proteomes" id="UP000060630"/>
    </source>
</evidence>
<protein>
    <submittedName>
        <fullName evidence="1">Uncharacterized protein</fullName>
    </submittedName>
</protein>